<reference evidence="3 4" key="1">
    <citation type="journal article" date="2016" name="Int. J. Syst. Evol. Microbiol.">
        <title>Panacibacter ginsenosidivorans gen. nov., sp. nov., with ginsenoside converting activity isolated from soil of a ginseng field.</title>
        <authorList>
            <person name="Siddiqi M.Z."/>
            <person name="Muhammad Shafi S."/>
            <person name="Choi K.D."/>
            <person name="Im W.T."/>
        </authorList>
    </citation>
    <scope>NUCLEOTIDE SEQUENCE [LARGE SCALE GENOMIC DNA]</scope>
    <source>
        <strain evidence="3 4">Gsoil1550</strain>
    </source>
</reference>
<dbReference type="PANTHER" id="PTHR12147">
    <property type="entry name" value="METALLOPEPTIDASE M28 FAMILY MEMBER"/>
    <property type="match status" value="1"/>
</dbReference>
<sequence length="505" mass="56159">MRKFFIAAALLSTTITYAQSTRKLQKVAGTITAKDLKAKLSVIASAEMEGRETATAGQRKAAAYIENYFKQLGLQTGNGDSYQMQFPVLQDSVTSSSFAVNGKSFEPFKEYALSPFSMNTGNWNTDSVVFISFGIVDSTRNDFKSIDVKDKWVIVAEGKAEDADKPAGAVQYSFRNPASVYVKMVQAKANGAKGLIVVTKDFPKKATPVKSNMYLKKNQSTNIPMVYVSYNVASTLLGRSLQSFADLKNIAAAGFNASVALSATTVTNNLQSTNVLGVLPGTDKKDEYVFVTGHYDHLGKRDSVIYYGADDDGSGTTSVLEIAETFAKAKQKGYAPRRTIVFMTVSGEEKGLWGSEYYTSHPVYPLNKTTVDLNIDMVGRIDPDRKYGDSLNYVYTIGEDKLSSDLFKISDSINNKFAKLELDRKYNDPKDPNRFYYRSDHYNFAKNGVPVIFYFNGTHADYHQPTDTVDKINFDLMAKRVKLVFYTAWAMASRDEMLKRDIPLK</sequence>
<dbReference type="RefSeq" id="WP_147189275.1">
    <property type="nucleotide sequence ID" value="NZ_CP042435.1"/>
</dbReference>
<proteinExistence type="predicted"/>
<dbReference type="InterPro" id="IPR003137">
    <property type="entry name" value="PA_domain"/>
</dbReference>
<dbReference type="PANTHER" id="PTHR12147:SF26">
    <property type="entry name" value="PEPTIDASE M28 DOMAIN-CONTAINING PROTEIN"/>
    <property type="match status" value="1"/>
</dbReference>
<organism evidence="3 4">
    <name type="scientific">Panacibacter ginsenosidivorans</name>
    <dbReference type="NCBI Taxonomy" id="1813871"/>
    <lineage>
        <taxon>Bacteria</taxon>
        <taxon>Pseudomonadati</taxon>
        <taxon>Bacteroidota</taxon>
        <taxon>Chitinophagia</taxon>
        <taxon>Chitinophagales</taxon>
        <taxon>Chitinophagaceae</taxon>
        <taxon>Panacibacter</taxon>
    </lineage>
</organism>
<keyword evidence="4" id="KW-1185">Reference proteome</keyword>
<evidence type="ECO:0000259" key="2">
    <source>
        <dbReference type="Pfam" id="PF04389"/>
    </source>
</evidence>
<dbReference type="EMBL" id="CP042435">
    <property type="protein sequence ID" value="QEC67468.1"/>
    <property type="molecule type" value="Genomic_DNA"/>
</dbReference>
<feature type="domain" description="PA" evidence="1">
    <location>
        <begin position="140"/>
        <end position="235"/>
    </location>
</feature>
<protein>
    <submittedName>
        <fullName evidence="3">M28 family peptidase</fullName>
    </submittedName>
</protein>
<evidence type="ECO:0000259" key="1">
    <source>
        <dbReference type="Pfam" id="PF02225"/>
    </source>
</evidence>
<name>A0A5B8VAY2_9BACT</name>
<evidence type="ECO:0000313" key="3">
    <source>
        <dbReference type="EMBL" id="QEC67468.1"/>
    </source>
</evidence>
<accession>A0A5B8VAY2</accession>
<dbReference type="KEGG" id="pgin:FRZ67_09230"/>
<dbReference type="InterPro" id="IPR045175">
    <property type="entry name" value="M28_fam"/>
</dbReference>
<dbReference type="GO" id="GO:0006508">
    <property type="term" value="P:proteolysis"/>
    <property type="evidence" value="ECO:0007669"/>
    <property type="project" value="InterPro"/>
</dbReference>
<dbReference type="AlphaFoldDB" id="A0A5B8VAY2"/>
<dbReference type="InterPro" id="IPR046450">
    <property type="entry name" value="PA_dom_sf"/>
</dbReference>
<dbReference type="Pfam" id="PF04389">
    <property type="entry name" value="Peptidase_M28"/>
    <property type="match status" value="1"/>
</dbReference>
<dbReference type="SUPFAM" id="SSF53187">
    <property type="entry name" value="Zn-dependent exopeptidases"/>
    <property type="match status" value="1"/>
</dbReference>
<gene>
    <name evidence="3" type="ORF">FRZ67_09230</name>
</gene>
<dbReference type="GO" id="GO:0008235">
    <property type="term" value="F:metalloexopeptidase activity"/>
    <property type="evidence" value="ECO:0007669"/>
    <property type="project" value="InterPro"/>
</dbReference>
<dbReference type="Pfam" id="PF02225">
    <property type="entry name" value="PA"/>
    <property type="match status" value="1"/>
</dbReference>
<evidence type="ECO:0000313" key="4">
    <source>
        <dbReference type="Proteomes" id="UP000321533"/>
    </source>
</evidence>
<dbReference type="Proteomes" id="UP000321533">
    <property type="component" value="Chromosome"/>
</dbReference>
<feature type="domain" description="Peptidase M28" evidence="2">
    <location>
        <begin position="274"/>
        <end position="486"/>
    </location>
</feature>
<dbReference type="InterPro" id="IPR007484">
    <property type="entry name" value="Peptidase_M28"/>
</dbReference>
<dbReference type="OrthoDB" id="9764939at2"/>
<dbReference type="SUPFAM" id="SSF52025">
    <property type="entry name" value="PA domain"/>
    <property type="match status" value="1"/>
</dbReference>
<dbReference type="Gene3D" id="3.40.630.10">
    <property type="entry name" value="Zn peptidases"/>
    <property type="match status" value="2"/>
</dbReference>
<dbReference type="Gene3D" id="3.50.30.30">
    <property type="match status" value="1"/>
</dbReference>